<sequence length="134" mass="14912">MKPRTVLSFCLSVKVEYRKSYGTSASSQPFLPAASQATSSSEQPGPQRSIIYCVHGQLADSCCELPNELNIRKIDCKKWTVVNLPPGSCLLCIRLVHHNTAQDPELPEWPINGQNWFYLESSTTNSRKAKLESG</sequence>
<evidence type="ECO:0000256" key="1">
    <source>
        <dbReference type="SAM" id="MobiDB-lite"/>
    </source>
</evidence>
<evidence type="ECO:0000313" key="3">
    <source>
        <dbReference type="Proteomes" id="UP000075901"/>
    </source>
</evidence>
<dbReference type="VEuPathDB" id="VectorBase:AMAM012376"/>
<reference evidence="3" key="1">
    <citation type="submission" date="2013-09" db="EMBL/GenBank/DDBJ databases">
        <title>The Genome Sequence of Anopheles maculatus species B.</title>
        <authorList>
            <consortium name="The Broad Institute Genomics Platform"/>
            <person name="Neafsey D.E."/>
            <person name="Besansky N."/>
            <person name="Howell P."/>
            <person name="Walton C."/>
            <person name="Young S.K."/>
            <person name="Zeng Q."/>
            <person name="Gargeya S."/>
            <person name="Fitzgerald M."/>
            <person name="Haas B."/>
            <person name="Abouelleil A."/>
            <person name="Allen A.W."/>
            <person name="Alvarado L."/>
            <person name="Arachchi H.M."/>
            <person name="Berlin A.M."/>
            <person name="Chapman S.B."/>
            <person name="Gainer-Dewar J."/>
            <person name="Goldberg J."/>
            <person name="Griggs A."/>
            <person name="Gujja S."/>
            <person name="Hansen M."/>
            <person name="Howarth C."/>
            <person name="Imamovic A."/>
            <person name="Ireland A."/>
            <person name="Larimer J."/>
            <person name="McCowan C."/>
            <person name="Murphy C."/>
            <person name="Pearson M."/>
            <person name="Poon T.W."/>
            <person name="Priest M."/>
            <person name="Roberts A."/>
            <person name="Saif S."/>
            <person name="Shea T."/>
            <person name="Sisk P."/>
            <person name="Sykes S."/>
            <person name="Wortman J."/>
            <person name="Nusbaum C."/>
            <person name="Birren B."/>
        </authorList>
    </citation>
    <scope>NUCLEOTIDE SEQUENCE [LARGE SCALE GENOMIC DNA]</scope>
    <source>
        <strain evidence="3">maculatus3</strain>
    </source>
</reference>
<dbReference type="EnsemblMetazoa" id="AMAM012376-RA">
    <property type="protein sequence ID" value="AMAM012376-PA"/>
    <property type="gene ID" value="AMAM012376"/>
</dbReference>
<keyword evidence="3" id="KW-1185">Reference proteome</keyword>
<name>A0A182SS92_9DIPT</name>
<dbReference type="Proteomes" id="UP000075901">
    <property type="component" value="Unassembled WGS sequence"/>
</dbReference>
<reference evidence="2" key="2">
    <citation type="submission" date="2020-05" db="UniProtKB">
        <authorList>
            <consortium name="EnsemblMetazoa"/>
        </authorList>
    </citation>
    <scope>IDENTIFICATION</scope>
    <source>
        <strain evidence="2">maculatus3</strain>
    </source>
</reference>
<dbReference type="AlphaFoldDB" id="A0A182SS92"/>
<organism evidence="2 3">
    <name type="scientific">Anopheles maculatus</name>
    <dbReference type="NCBI Taxonomy" id="74869"/>
    <lineage>
        <taxon>Eukaryota</taxon>
        <taxon>Metazoa</taxon>
        <taxon>Ecdysozoa</taxon>
        <taxon>Arthropoda</taxon>
        <taxon>Hexapoda</taxon>
        <taxon>Insecta</taxon>
        <taxon>Pterygota</taxon>
        <taxon>Neoptera</taxon>
        <taxon>Endopterygota</taxon>
        <taxon>Diptera</taxon>
        <taxon>Nematocera</taxon>
        <taxon>Culicoidea</taxon>
        <taxon>Culicidae</taxon>
        <taxon>Anophelinae</taxon>
        <taxon>Anopheles</taxon>
        <taxon>Anopheles maculatus group</taxon>
    </lineage>
</organism>
<feature type="region of interest" description="Disordered" evidence="1">
    <location>
        <begin position="23"/>
        <end position="45"/>
    </location>
</feature>
<evidence type="ECO:0000313" key="2">
    <source>
        <dbReference type="EnsemblMetazoa" id="AMAM012376-PA"/>
    </source>
</evidence>
<proteinExistence type="predicted"/>
<protein>
    <submittedName>
        <fullName evidence="2">Uncharacterized protein</fullName>
    </submittedName>
</protein>
<accession>A0A182SS92</accession>